<keyword evidence="2" id="KW-0805">Transcription regulation</keyword>
<dbReference type="InterPro" id="IPR013249">
    <property type="entry name" value="RNA_pol_sigma70_r4_t2"/>
</dbReference>
<evidence type="ECO:0000256" key="5">
    <source>
        <dbReference type="ARBA" id="ARBA00023163"/>
    </source>
</evidence>
<dbReference type="Pfam" id="PF08281">
    <property type="entry name" value="Sigma70_r4_2"/>
    <property type="match status" value="1"/>
</dbReference>
<dbReference type="GO" id="GO:0016987">
    <property type="term" value="F:sigma factor activity"/>
    <property type="evidence" value="ECO:0007669"/>
    <property type="project" value="UniProtKB-KW"/>
</dbReference>
<dbReference type="Proteomes" id="UP000316256">
    <property type="component" value="Unassembled WGS sequence"/>
</dbReference>
<feature type="region of interest" description="Disordered" evidence="6">
    <location>
        <begin position="82"/>
        <end position="103"/>
    </location>
</feature>
<dbReference type="Pfam" id="PF04542">
    <property type="entry name" value="Sigma70_r2"/>
    <property type="match status" value="1"/>
</dbReference>
<dbReference type="OrthoDB" id="9780299at2"/>
<dbReference type="SUPFAM" id="SSF88946">
    <property type="entry name" value="Sigma2 domain of RNA polymerase sigma factors"/>
    <property type="match status" value="1"/>
</dbReference>
<keyword evidence="3" id="KW-0731">Sigma factor</keyword>
<protein>
    <submittedName>
        <fullName evidence="10">Sigma-70 family RNA polymerase sigma factor</fullName>
    </submittedName>
</protein>
<dbReference type="AlphaFoldDB" id="A0A541BRW4"/>
<evidence type="ECO:0000259" key="8">
    <source>
        <dbReference type="Pfam" id="PF08281"/>
    </source>
</evidence>
<sequence>MTGAHPSTPPDPAFERAFREESGRALATVARIVGDLQLAEDAVQEAFVDAMRTWPGSGVPRNPGAWITTVARNRALDRIRRESQRDAKEFDSSRLAQPNGEGEEVWPVRDDQLRLVFTCCHPALSREAQVALTLRLVCGLTAAEIARAFLQTESTVTRRLTRAKSKIRDAAIPFRLPPEHLLPERVPQVLACIYLVFTEGYSATPSRAGEATRTSAGPSIRADLCEEAIRLGRLLTELMPDEPDAWALQALMLLQDSRRAERLDADGAARPLEEQDRSRWDRRRIEDGTRCLLAARRSTGSYLPQAIVAAAHARAETWEDTDWSVIAGAYERLFELTGSPVVAVNRAVAVGFRDGYERGLAVLDEIDGDPRLDRLVRPVRADLLRRAGRQEEAELAYLAALELPSNDAVERFLRRRLSEVRSARQR</sequence>
<gene>
    <name evidence="10" type="ORF">FK531_02830</name>
</gene>
<dbReference type="InterPro" id="IPR007627">
    <property type="entry name" value="RNA_pol_sigma70_r2"/>
</dbReference>
<feature type="domain" description="DUF6596" evidence="9">
    <location>
        <begin position="185"/>
        <end position="295"/>
    </location>
</feature>
<evidence type="ECO:0000256" key="4">
    <source>
        <dbReference type="ARBA" id="ARBA00023125"/>
    </source>
</evidence>
<accession>A0A541BRW4</accession>
<name>A0A541BRW4_9NOCA</name>
<dbReference type="InterPro" id="IPR013324">
    <property type="entry name" value="RNA_pol_sigma_r3/r4-like"/>
</dbReference>
<dbReference type="Gene3D" id="1.10.10.10">
    <property type="entry name" value="Winged helix-like DNA-binding domain superfamily/Winged helix DNA-binding domain"/>
    <property type="match status" value="1"/>
</dbReference>
<dbReference type="InterPro" id="IPR046531">
    <property type="entry name" value="DUF6596"/>
</dbReference>
<dbReference type="GO" id="GO:0006352">
    <property type="term" value="P:DNA-templated transcription initiation"/>
    <property type="evidence" value="ECO:0007669"/>
    <property type="project" value="InterPro"/>
</dbReference>
<comment type="similarity">
    <text evidence="1">Belongs to the sigma-70 factor family. ECF subfamily.</text>
</comment>
<keyword evidence="5" id="KW-0804">Transcription</keyword>
<feature type="domain" description="RNA polymerase sigma factor 70 region 4 type 2" evidence="8">
    <location>
        <begin position="117"/>
        <end position="167"/>
    </location>
</feature>
<evidence type="ECO:0000256" key="2">
    <source>
        <dbReference type="ARBA" id="ARBA00023015"/>
    </source>
</evidence>
<dbReference type="SUPFAM" id="SSF88659">
    <property type="entry name" value="Sigma3 and sigma4 domains of RNA polymerase sigma factors"/>
    <property type="match status" value="1"/>
</dbReference>
<evidence type="ECO:0000313" key="11">
    <source>
        <dbReference type="Proteomes" id="UP000316256"/>
    </source>
</evidence>
<keyword evidence="11" id="KW-1185">Reference proteome</keyword>
<organism evidence="10 11">
    <name type="scientific">Rhodococcus spelaei</name>
    <dbReference type="NCBI Taxonomy" id="2546320"/>
    <lineage>
        <taxon>Bacteria</taxon>
        <taxon>Bacillati</taxon>
        <taxon>Actinomycetota</taxon>
        <taxon>Actinomycetes</taxon>
        <taxon>Mycobacteriales</taxon>
        <taxon>Nocardiaceae</taxon>
        <taxon>Rhodococcus</taxon>
    </lineage>
</organism>
<dbReference type="InterPro" id="IPR013325">
    <property type="entry name" value="RNA_pol_sigma_r2"/>
</dbReference>
<keyword evidence="4" id="KW-0238">DNA-binding</keyword>
<dbReference type="GO" id="GO:0003677">
    <property type="term" value="F:DNA binding"/>
    <property type="evidence" value="ECO:0007669"/>
    <property type="project" value="UniProtKB-KW"/>
</dbReference>
<dbReference type="Gene3D" id="1.10.1740.10">
    <property type="match status" value="1"/>
</dbReference>
<evidence type="ECO:0000259" key="7">
    <source>
        <dbReference type="Pfam" id="PF04542"/>
    </source>
</evidence>
<evidence type="ECO:0000256" key="6">
    <source>
        <dbReference type="SAM" id="MobiDB-lite"/>
    </source>
</evidence>
<dbReference type="InterPro" id="IPR014284">
    <property type="entry name" value="RNA_pol_sigma-70_dom"/>
</dbReference>
<evidence type="ECO:0000259" key="9">
    <source>
        <dbReference type="Pfam" id="PF20239"/>
    </source>
</evidence>
<dbReference type="EMBL" id="VIGH01000001">
    <property type="protein sequence ID" value="TQF75009.1"/>
    <property type="molecule type" value="Genomic_DNA"/>
</dbReference>
<dbReference type="NCBIfam" id="TIGR02937">
    <property type="entry name" value="sigma70-ECF"/>
    <property type="match status" value="1"/>
</dbReference>
<proteinExistence type="inferred from homology"/>
<reference evidence="10 11" key="1">
    <citation type="submission" date="2019-06" db="EMBL/GenBank/DDBJ databases">
        <title>Rhodococcus spaelei sp. nov., isolated from a cave.</title>
        <authorList>
            <person name="Lee S.D."/>
        </authorList>
    </citation>
    <scope>NUCLEOTIDE SEQUENCE [LARGE SCALE GENOMIC DNA]</scope>
    <source>
        <strain evidence="10 11">C9-5</strain>
    </source>
</reference>
<feature type="domain" description="RNA polymerase sigma-70 region 2" evidence="7">
    <location>
        <begin position="20"/>
        <end position="83"/>
    </location>
</feature>
<dbReference type="PANTHER" id="PTHR47756:SF2">
    <property type="entry name" value="BLL6612 PROTEIN"/>
    <property type="match status" value="1"/>
</dbReference>
<dbReference type="RefSeq" id="WP_142095093.1">
    <property type="nucleotide sequence ID" value="NZ_VIGH01000001.1"/>
</dbReference>
<comment type="caution">
    <text evidence="10">The sequence shown here is derived from an EMBL/GenBank/DDBJ whole genome shotgun (WGS) entry which is preliminary data.</text>
</comment>
<dbReference type="PANTHER" id="PTHR47756">
    <property type="entry name" value="BLL6612 PROTEIN-RELATED"/>
    <property type="match status" value="1"/>
</dbReference>
<evidence type="ECO:0000256" key="1">
    <source>
        <dbReference type="ARBA" id="ARBA00010641"/>
    </source>
</evidence>
<evidence type="ECO:0000313" key="10">
    <source>
        <dbReference type="EMBL" id="TQF75009.1"/>
    </source>
</evidence>
<feature type="compositionally biased region" description="Basic and acidic residues" evidence="6">
    <location>
        <begin position="82"/>
        <end position="92"/>
    </location>
</feature>
<dbReference type="Pfam" id="PF20239">
    <property type="entry name" value="DUF6596"/>
    <property type="match status" value="1"/>
</dbReference>
<dbReference type="InterPro" id="IPR036388">
    <property type="entry name" value="WH-like_DNA-bd_sf"/>
</dbReference>
<evidence type="ECO:0000256" key="3">
    <source>
        <dbReference type="ARBA" id="ARBA00023082"/>
    </source>
</evidence>